<keyword evidence="3 9" id="KW-1003">Cell membrane</keyword>
<dbReference type="InterPro" id="IPR048634">
    <property type="entry name" value="SecD_SecF_C"/>
</dbReference>
<dbReference type="AlphaFoldDB" id="A0A370DI34"/>
<feature type="transmembrane region" description="Helical" evidence="9">
    <location>
        <begin position="189"/>
        <end position="210"/>
    </location>
</feature>
<dbReference type="PRINTS" id="PR01755">
    <property type="entry name" value="SECFTRNLCASE"/>
</dbReference>
<comment type="subcellular location">
    <subcellularLocation>
        <location evidence="1 9">Cell membrane</location>
        <topology evidence="1 9">Multi-pass membrane protein</topology>
    </subcellularLocation>
</comment>
<dbReference type="HAMAP" id="MF_01464_B">
    <property type="entry name" value="SecF_B"/>
    <property type="match status" value="1"/>
</dbReference>
<comment type="caution">
    <text evidence="11">The sequence shown here is derived from an EMBL/GenBank/DDBJ whole genome shotgun (WGS) entry which is preliminary data.</text>
</comment>
<evidence type="ECO:0000256" key="6">
    <source>
        <dbReference type="ARBA" id="ARBA00022989"/>
    </source>
</evidence>
<dbReference type="NCBIfam" id="TIGR00916">
    <property type="entry name" value="2A0604s01"/>
    <property type="match status" value="1"/>
</dbReference>
<evidence type="ECO:0000256" key="4">
    <source>
        <dbReference type="ARBA" id="ARBA00022692"/>
    </source>
</evidence>
<evidence type="ECO:0000256" key="2">
    <source>
        <dbReference type="ARBA" id="ARBA00022448"/>
    </source>
</evidence>
<dbReference type="Pfam" id="PF02355">
    <property type="entry name" value="SecD_SecF_C"/>
    <property type="match status" value="1"/>
</dbReference>
<feature type="transmembrane region" description="Helical" evidence="9">
    <location>
        <begin position="262"/>
        <end position="285"/>
    </location>
</feature>
<evidence type="ECO:0000256" key="1">
    <source>
        <dbReference type="ARBA" id="ARBA00004651"/>
    </source>
</evidence>
<dbReference type="EMBL" id="QFXC01000008">
    <property type="protein sequence ID" value="RDH83826.1"/>
    <property type="molecule type" value="Genomic_DNA"/>
</dbReference>
<dbReference type="Proteomes" id="UP000254266">
    <property type="component" value="Unassembled WGS sequence"/>
</dbReference>
<name>A0A370DI34_9GAMM</name>
<keyword evidence="5 9" id="KW-0653">Protein transport</keyword>
<reference evidence="11 12" key="1">
    <citation type="journal article" date="2018" name="ISME J.">
        <title>Endosymbiont genomes yield clues of tubeworm success.</title>
        <authorList>
            <person name="Li Y."/>
            <person name="Liles M.R."/>
            <person name="Halanych K.M."/>
        </authorList>
    </citation>
    <scope>NUCLEOTIDE SEQUENCE [LARGE SCALE GENOMIC DNA]</scope>
    <source>
        <strain evidence="11">A1464</strain>
    </source>
</reference>
<evidence type="ECO:0000313" key="11">
    <source>
        <dbReference type="EMBL" id="RDH83826.1"/>
    </source>
</evidence>
<dbReference type="SUPFAM" id="SSF82866">
    <property type="entry name" value="Multidrug efflux transporter AcrB transmembrane domain"/>
    <property type="match status" value="1"/>
</dbReference>
<keyword evidence="2 9" id="KW-0813">Transport</keyword>
<feature type="transmembrane region" description="Helical" evidence="9">
    <location>
        <begin position="162"/>
        <end position="183"/>
    </location>
</feature>
<evidence type="ECO:0000256" key="5">
    <source>
        <dbReference type="ARBA" id="ARBA00022927"/>
    </source>
</evidence>
<gene>
    <name evidence="9 11" type="primary">secF</name>
    <name evidence="11" type="ORF">DIZ80_06720</name>
</gene>
<proteinExistence type="inferred from homology"/>
<dbReference type="GO" id="GO:0005886">
    <property type="term" value="C:plasma membrane"/>
    <property type="evidence" value="ECO:0007669"/>
    <property type="project" value="UniProtKB-SubCell"/>
</dbReference>
<organism evidence="11 12">
    <name type="scientific">endosymbiont of Galathealinum brachiosum</name>
    <dbReference type="NCBI Taxonomy" id="2200906"/>
    <lineage>
        <taxon>Bacteria</taxon>
        <taxon>Pseudomonadati</taxon>
        <taxon>Pseudomonadota</taxon>
        <taxon>Gammaproteobacteria</taxon>
        <taxon>sulfur-oxidizing symbionts</taxon>
    </lineage>
</organism>
<dbReference type="InterPro" id="IPR005665">
    <property type="entry name" value="SecF_bac"/>
</dbReference>
<accession>A0A370DI34</accession>
<dbReference type="InterPro" id="IPR022645">
    <property type="entry name" value="SecD/SecF_bac"/>
</dbReference>
<dbReference type="InterPro" id="IPR022813">
    <property type="entry name" value="SecD/SecF_arch_bac"/>
</dbReference>
<sequence>MHFLTGKTKIDFLGKRTIALGFSLVLIIVSIASLYTRGLNLGIDFTGGYLIEVGYSQSVELEPVRNALASSQYSDALIQHFGTSKDVLVRIAPRDGVNSASISDEVLDILKHTSTDQVDMRRIEFVGPQVGDELREQGGLAMLIALFCIMVYVGIRFQMKSAFAAILALIHDVIITIGVFSVVQMQFDLTVLAAILAVIGYSLNDTVVVLDRIRETFRTQRKGTAIEILNMSINATLSRTVMTSLTTLIVLVTLFMLGGEVIHGFAFALIIGVFVGTYSSIYVASNSLVMMKVEKHDFLEHAKETEEEVDEMP</sequence>
<dbReference type="NCBIfam" id="TIGR00966">
    <property type="entry name" value="transloc_SecF"/>
    <property type="match status" value="1"/>
</dbReference>
<keyword evidence="6 9" id="KW-1133">Transmembrane helix</keyword>
<dbReference type="PANTHER" id="PTHR30081">
    <property type="entry name" value="PROTEIN-EXPORT MEMBRANE PROTEIN SEC"/>
    <property type="match status" value="1"/>
</dbReference>
<keyword evidence="8 9" id="KW-0472">Membrane</keyword>
<dbReference type="GO" id="GO:0043952">
    <property type="term" value="P:protein transport by the Sec complex"/>
    <property type="evidence" value="ECO:0007669"/>
    <property type="project" value="UniProtKB-UniRule"/>
</dbReference>
<feature type="domain" description="Protein export membrane protein SecD/SecF C-terminal" evidence="10">
    <location>
        <begin position="108"/>
        <end position="292"/>
    </location>
</feature>
<dbReference type="GO" id="GO:0065002">
    <property type="term" value="P:intracellular protein transmembrane transport"/>
    <property type="evidence" value="ECO:0007669"/>
    <property type="project" value="UniProtKB-UniRule"/>
</dbReference>
<evidence type="ECO:0000256" key="9">
    <source>
        <dbReference type="HAMAP-Rule" id="MF_01464"/>
    </source>
</evidence>
<dbReference type="PANTHER" id="PTHR30081:SF8">
    <property type="entry name" value="PROTEIN TRANSLOCASE SUBUNIT SECF"/>
    <property type="match status" value="1"/>
</dbReference>
<feature type="transmembrane region" description="Helical" evidence="9">
    <location>
        <begin position="17"/>
        <end position="35"/>
    </location>
</feature>
<keyword evidence="7 9" id="KW-0811">Translocation</keyword>
<evidence type="ECO:0000256" key="3">
    <source>
        <dbReference type="ARBA" id="ARBA00022475"/>
    </source>
</evidence>
<evidence type="ECO:0000313" key="12">
    <source>
        <dbReference type="Proteomes" id="UP000254266"/>
    </source>
</evidence>
<evidence type="ECO:0000256" key="8">
    <source>
        <dbReference type="ARBA" id="ARBA00023136"/>
    </source>
</evidence>
<feature type="transmembrane region" description="Helical" evidence="9">
    <location>
        <begin position="138"/>
        <end position="155"/>
    </location>
</feature>
<comment type="function">
    <text evidence="9">Part of the Sec protein translocase complex. Interacts with the SecYEG preprotein conducting channel. SecDF uses the proton motive force (PMF) to complete protein translocation after the ATP-dependent function of SecA.</text>
</comment>
<dbReference type="Pfam" id="PF07549">
    <property type="entry name" value="Sec_GG"/>
    <property type="match status" value="1"/>
</dbReference>
<feature type="transmembrane region" description="Helical" evidence="9">
    <location>
        <begin position="231"/>
        <end position="256"/>
    </location>
</feature>
<evidence type="ECO:0000259" key="10">
    <source>
        <dbReference type="Pfam" id="PF02355"/>
    </source>
</evidence>
<dbReference type="GO" id="GO:0015450">
    <property type="term" value="F:protein-transporting ATPase activity"/>
    <property type="evidence" value="ECO:0007669"/>
    <property type="project" value="InterPro"/>
</dbReference>
<keyword evidence="4 9" id="KW-0812">Transmembrane</keyword>
<protein>
    <recommendedName>
        <fullName evidence="9">Protein-export membrane protein SecF</fullName>
    </recommendedName>
</protein>
<keyword evidence="12" id="KW-1185">Reference proteome</keyword>
<dbReference type="Gene3D" id="1.20.1640.10">
    <property type="entry name" value="Multidrug efflux transporter AcrB transmembrane domain"/>
    <property type="match status" value="1"/>
</dbReference>
<comment type="similarity">
    <text evidence="9">Belongs to the SecD/SecF family. SecF subfamily.</text>
</comment>
<dbReference type="InterPro" id="IPR022646">
    <property type="entry name" value="SecD/SecF_CS"/>
</dbReference>
<comment type="subunit">
    <text evidence="9">Forms a complex with SecD. Part of the essential Sec protein translocation apparatus which comprises SecA, SecYEG and auxiliary proteins SecDF-YajC and YidC.</text>
</comment>
<dbReference type="InterPro" id="IPR055344">
    <property type="entry name" value="SecD_SecF_C_bact"/>
</dbReference>
<dbReference type="GO" id="GO:0006605">
    <property type="term" value="P:protein targeting"/>
    <property type="evidence" value="ECO:0007669"/>
    <property type="project" value="UniProtKB-UniRule"/>
</dbReference>
<evidence type="ECO:0000256" key="7">
    <source>
        <dbReference type="ARBA" id="ARBA00023010"/>
    </source>
</evidence>